<evidence type="ECO:0000256" key="3">
    <source>
        <dbReference type="ARBA" id="ARBA00022801"/>
    </source>
</evidence>
<dbReference type="SUPFAM" id="SSF51556">
    <property type="entry name" value="Metallo-dependent hydrolases"/>
    <property type="match status" value="1"/>
</dbReference>
<comment type="caution">
    <text evidence="7">The sequence shown here is derived from an EMBL/GenBank/DDBJ whole genome shotgun (WGS) entry which is preliminary data.</text>
</comment>
<feature type="region of interest" description="Disordered" evidence="5">
    <location>
        <begin position="396"/>
        <end position="421"/>
    </location>
</feature>
<dbReference type="InterPro" id="IPR003764">
    <property type="entry name" value="GlcNAc_6-P_deAcase"/>
</dbReference>
<evidence type="ECO:0000256" key="1">
    <source>
        <dbReference type="ARBA" id="ARBA00010716"/>
    </source>
</evidence>
<dbReference type="PANTHER" id="PTHR11113">
    <property type="entry name" value="N-ACETYLGLUCOSAMINE-6-PHOSPHATE DEACETYLASE"/>
    <property type="match status" value="1"/>
</dbReference>
<dbReference type="GO" id="GO:0008448">
    <property type="term" value="F:N-acetylglucosamine-6-phosphate deacetylase activity"/>
    <property type="evidence" value="ECO:0007669"/>
    <property type="project" value="UniProtKB-EC"/>
</dbReference>
<keyword evidence="2" id="KW-0479">Metal-binding</keyword>
<gene>
    <name evidence="7" type="ORF">GGE12_004272</name>
</gene>
<accession>A0A7W6RPV9</accession>
<dbReference type="Gene3D" id="3.20.20.140">
    <property type="entry name" value="Metal-dependent hydrolases"/>
    <property type="match status" value="1"/>
</dbReference>
<evidence type="ECO:0000313" key="8">
    <source>
        <dbReference type="Proteomes" id="UP000533641"/>
    </source>
</evidence>
<evidence type="ECO:0000256" key="4">
    <source>
        <dbReference type="ARBA" id="ARBA00023277"/>
    </source>
</evidence>
<name>A0A7W6RPV9_9HYPH</name>
<dbReference type="GO" id="GO:0046872">
    <property type="term" value="F:metal ion binding"/>
    <property type="evidence" value="ECO:0007669"/>
    <property type="project" value="UniProtKB-KW"/>
</dbReference>
<keyword evidence="3 7" id="KW-0378">Hydrolase</keyword>
<evidence type="ECO:0000259" key="6">
    <source>
        <dbReference type="Pfam" id="PF01979"/>
    </source>
</evidence>
<reference evidence="7 8" key="1">
    <citation type="submission" date="2020-08" db="EMBL/GenBank/DDBJ databases">
        <title>Genomic Encyclopedia of Type Strains, Phase IV (KMG-V): Genome sequencing to study the core and pangenomes of soil and plant-associated prokaryotes.</title>
        <authorList>
            <person name="Whitman W."/>
        </authorList>
    </citation>
    <scope>NUCLEOTIDE SEQUENCE [LARGE SCALE GENOMIC DNA]</scope>
    <source>
        <strain evidence="7 8">SEMIA 402</strain>
    </source>
</reference>
<dbReference type="InterPro" id="IPR011059">
    <property type="entry name" value="Metal-dep_hydrolase_composite"/>
</dbReference>
<comment type="similarity">
    <text evidence="1">Belongs to the metallo-dependent hydrolases superfamily. NagA family.</text>
</comment>
<dbReference type="Proteomes" id="UP000533641">
    <property type="component" value="Unassembled WGS sequence"/>
</dbReference>
<dbReference type="AlphaFoldDB" id="A0A7W6RPV9"/>
<evidence type="ECO:0000256" key="2">
    <source>
        <dbReference type="ARBA" id="ARBA00022723"/>
    </source>
</evidence>
<proteinExistence type="inferred from homology"/>
<dbReference type="InterPro" id="IPR032466">
    <property type="entry name" value="Metal_Hydrolase"/>
</dbReference>
<dbReference type="PANTHER" id="PTHR11113:SF14">
    <property type="entry name" value="N-ACETYLGLUCOSAMINE-6-PHOSPHATE DEACETYLASE"/>
    <property type="match status" value="1"/>
</dbReference>
<dbReference type="GO" id="GO:0006046">
    <property type="term" value="P:N-acetylglucosamine catabolic process"/>
    <property type="evidence" value="ECO:0007669"/>
    <property type="project" value="TreeGrafter"/>
</dbReference>
<dbReference type="EC" id="3.5.1.25" evidence="7"/>
<protein>
    <submittedName>
        <fullName evidence="7">N-acetylglucosamine-6-phosphate deacetylase</fullName>
        <ecNumber evidence="7">3.5.1.25</ecNumber>
    </submittedName>
</protein>
<dbReference type="EMBL" id="JACIGM010000009">
    <property type="protein sequence ID" value="MBB4276475.1"/>
    <property type="molecule type" value="Genomic_DNA"/>
</dbReference>
<organism evidence="7 8">
    <name type="scientific">Rhizobium mongolense</name>
    <dbReference type="NCBI Taxonomy" id="57676"/>
    <lineage>
        <taxon>Bacteria</taxon>
        <taxon>Pseudomonadati</taxon>
        <taxon>Pseudomonadota</taxon>
        <taxon>Alphaproteobacteria</taxon>
        <taxon>Hyphomicrobiales</taxon>
        <taxon>Rhizobiaceae</taxon>
        <taxon>Rhizobium/Agrobacterium group</taxon>
        <taxon>Rhizobium</taxon>
    </lineage>
</organism>
<dbReference type="NCBIfam" id="TIGR00221">
    <property type="entry name" value="nagA"/>
    <property type="match status" value="1"/>
</dbReference>
<feature type="domain" description="Amidohydrolase-related" evidence="6">
    <location>
        <begin position="54"/>
        <end position="340"/>
    </location>
</feature>
<evidence type="ECO:0000313" key="7">
    <source>
        <dbReference type="EMBL" id="MBB4276475.1"/>
    </source>
</evidence>
<evidence type="ECO:0000256" key="5">
    <source>
        <dbReference type="SAM" id="MobiDB-lite"/>
    </source>
</evidence>
<dbReference type="Gene3D" id="2.30.40.10">
    <property type="entry name" value="Urease, subunit C, domain 1"/>
    <property type="match status" value="1"/>
</dbReference>
<sequence length="421" mass="44319">MSGTRTIAGARIFDGLEWHDDAALLIGEGRVLSILADAALIDDAETVHAPGQLLVPGFIDLQVNGGGGVLFNERPTLQGIQGICSAHARFGTTALLPTLITDTSKVTATAIAAGIEAKAARVPGFLGLHLEGPHLSIARKDAHDPSLIRPMETRDLDELLSCAAALGCLMVTIAPENVAPEQVKALADAGVIVSLGHTDADYKTACIYAAAGALAVTHLFNAMSGLGHREPGAVGAGLAIGALHAGIIADGFHVDSAAMGIAIRGKQGPGRMFLVTDAMSTIGTDMTRFALNGREVFRMGGRLTLADGTLAGADIDMISSIRFVHETLGLSLEEAIRMLSGGRTWDWRSQRAAHARSRRRFRDFNAGTSSSVDLDRRSEDFRANLTIRGYMALRSEPSSSSIRARKRHMGHAPEPGRAGAL</sequence>
<keyword evidence="4" id="KW-0119">Carbohydrate metabolism</keyword>
<dbReference type="Pfam" id="PF01979">
    <property type="entry name" value="Amidohydro_1"/>
    <property type="match status" value="1"/>
</dbReference>
<dbReference type="InterPro" id="IPR006680">
    <property type="entry name" value="Amidohydro-rel"/>
</dbReference>
<dbReference type="SUPFAM" id="SSF51338">
    <property type="entry name" value="Composite domain of metallo-dependent hydrolases"/>
    <property type="match status" value="1"/>
</dbReference>